<reference evidence="1 2" key="1">
    <citation type="submission" date="2010-04" db="EMBL/GenBank/DDBJ databases">
        <authorList>
            <person name="Muzny D."/>
            <person name="Qin X."/>
            <person name="Deng J."/>
            <person name="Jiang H."/>
            <person name="Liu Y."/>
            <person name="Qu J."/>
            <person name="Song X.-Z."/>
            <person name="Zhang L."/>
            <person name="Thornton R."/>
            <person name="Coyle M."/>
            <person name="Francisco L."/>
            <person name="Jackson L."/>
            <person name="Javaid M."/>
            <person name="Korchina V."/>
            <person name="Kovar C."/>
            <person name="Mata R."/>
            <person name="Mathew T."/>
            <person name="Ngo R."/>
            <person name="Nguyen L."/>
            <person name="Nguyen N."/>
            <person name="Okwuonu G."/>
            <person name="Ongeri F."/>
            <person name="Pham C."/>
            <person name="Simmons D."/>
            <person name="Wilczek-Boney K."/>
            <person name="Hale W."/>
            <person name="Jakkamsetti A."/>
            <person name="Pham P."/>
            <person name="Ruth R."/>
            <person name="San Lucas F."/>
            <person name="Warren J."/>
            <person name="Zhang J."/>
            <person name="Zhao Z."/>
            <person name="Zhou C."/>
            <person name="Zhu D."/>
            <person name="Lee S."/>
            <person name="Bess C."/>
            <person name="Blankenburg K."/>
            <person name="Forbes L."/>
            <person name="Fu Q."/>
            <person name="Gubbala S."/>
            <person name="Hirani K."/>
            <person name="Jayaseelan J.C."/>
            <person name="Lara F."/>
            <person name="Munidasa M."/>
            <person name="Palculict T."/>
            <person name="Patil S."/>
            <person name="Pu L.-L."/>
            <person name="Saada N."/>
            <person name="Tang L."/>
            <person name="Weissenberger G."/>
            <person name="Zhu Y."/>
            <person name="Hemphill L."/>
            <person name="Shang Y."/>
            <person name="Youmans B."/>
            <person name="Ayvaz T."/>
            <person name="Ross M."/>
            <person name="Santibanez J."/>
            <person name="Aqrawi P."/>
            <person name="Gross S."/>
            <person name="Joshi V."/>
            <person name="Fowler G."/>
            <person name="Nazareth L."/>
            <person name="Reid J."/>
            <person name="Worley K."/>
            <person name="Petrosino J."/>
            <person name="Highlander S."/>
            <person name="Gibbs R."/>
        </authorList>
    </citation>
    <scope>NUCLEOTIDE SEQUENCE [LARGE SCALE GENOMIC DNA]</scope>
    <source>
        <strain evidence="1 2">ATCC BAA-614</strain>
    </source>
</reference>
<comment type="caution">
    <text evidence="1">The sequence shown here is derived from an EMBL/GenBank/DDBJ whole genome shotgun (WGS) entry which is preliminary data.</text>
</comment>
<organism evidence="1 2">
    <name type="scientific">Mycobacterium parascrofulaceum ATCC BAA-614</name>
    <dbReference type="NCBI Taxonomy" id="525368"/>
    <lineage>
        <taxon>Bacteria</taxon>
        <taxon>Bacillati</taxon>
        <taxon>Actinomycetota</taxon>
        <taxon>Actinomycetes</taxon>
        <taxon>Mycobacteriales</taxon>
        <taxon>Mycobacteriaceae</taxon>
        <taxon>Mycobacterium</taxon>
        <taxon>Mycobacterium simiae complex</taxon>
    </lineage>
</organism>
<accession>D5PGT5</accession>
<sequence>MWLPARGAPETLFKVDLRLPAATDQVLDAAVRTGFTARQEAP</sequence>
<gene>
    <name evidence="1" type="ORF">HMPREF0591_5379</name>
</gene>
<dbReference type="HOGENOM" id="CLU_3254367_0_0_11"/>
<keyword evidence="2" id="KW-1185">Reference proteome</keyword>
<dbReference type="Proteomes" id="UP000003653">
    <property type="component" value="Unassembled WGS sequence"/>
</dbReference>
<evidence type="ECO:0000313" key="2">
    <source>
        <dbReference type="Proteomes" id="UP000003653"/>
    </source>
</evidence>
<proteinExistence type="predicted"/>
<dbReference type="EMBL" id="ADNV01000351">
    <property type="protein sequence ID" value="EFG74789.1"/>
    <property type="molecule type" value="Genomic_DNA"/>
</dbReference>
<protein>
    <submittedName>
        <fullName evidence="1">Uncharacterized protein</fullName>
    </submittedName>
</protein>
<dbReference type="AlphaFoldDB" id="D5PGT5"/>
<evidence type="ECO:0000313" key="1">
    <source>
        <dbReference type="EMBL" id="EFG74789.1"/>
    </source>
</evidence>
<name>D5PGT5_9MYCO</name>